<feature type="transmembrane region" description="Helical" evidence="1">
    <location>
        <begin position="81"/>
        <end position="99"/>
    </location>
</feature>
<accession>A0A1M5T8G5</accession>
<dbReference type="AlphaFoldDB" id="A0A1M5T8G5"/>
<dbReference type="RefSeq" id="WP_073073224.1">
    <property type="nucleotide sequence ID" value="NZ_FQXN01000004.1"/>
</dbReference>
<dbReference type="EMBL" id="FQXN01000004">
    <property type="protein sequence ID" value="SHH47004.1"/>
    <property type="molecule type" value="Genomic_DNA"/>
</dbReference>
<evidence type="ECO:0000256" key="1">
    <source>
        <dbReference type="SAM" id="Phobius"/>
    </source>
</evidence>
<organism evidence="2 3">
    <name type="scientific">Thermosipho atlanticus DSM 15807</name>
    <dbReference type="NCBI Taxonomy" id="1123380"/>
    <lineage>
        <taxon>Bacteria</taxon>
        <taxon>Thermotogati</taxon>
        <taxon>Thermotogota</taxon>
        <taxon>Thermotogae</taxon>
        <taxon>Thermotogales</taxon>
        <taxon>Fervidobacteriaceae</taxon>
        <taxon>Thermosipho</taxon>
    </lineage>
</organism>
<keyword evidence="1" id="KW-1133">Transmembrane helix</keyword>
<name>A0A1M5T8G5_9BACT</name>
<keyword evidence="3" id="KW-1185">Reference proteome</keyword>
<evidence type="ECO:0000313" key="3">
    <source>
        <dbReference type="Proteomes" id="UP000242592"/>
    </source>
</evidence>
<keyword evidence="1" id="KW-0812">Transmembrane</keyword>
<protein>
    <submittedName>
        <fullName evidence="2">Uncharacterized protein</fullName>
    </submittedName>
</protein>
<dbReference type="Proteomes" id="UP000242592">
    <property type="component" value="Unassembled WGS sequence"/>
</dbReference>
<feature type="transmembrane region" description="Helical" evidence="1">
    <location>
        <begin position="40"/>
        <end position="61"/>
    </location>
</feature>
<reference evidence="3" key="1">
    <citation type="submission" date="2016-11" db="EMBL/GenBank/DDBJ databases">
        <authorList>
            <person name="Varghese N."/>
            <person name="Submissions S."/>
        </authorList>
    </citation>
    <scope>NUCLEOTIDE SEQUENCE [LARGE SCALE GENOMIC DNA]</scope>
    <source>
        <strain evidence="3">DSM 15807</strain>
    </source>
</reference>
<keyword evidence="1" id="KW-0472">Membrane</keyword>
<gene>
    <name evidence="2" type="ORF">SAMN02745199_1221</name>
</gene>
<feature type="transmembrane region" description="Helical" evidence="1">
    <location>
        <begin position="6"/>
        <end position="28"/>
    </location>
</feature>
<sequence>MTPALDIQTLITVFFIIIFVLSIISKVFIRRKAGVNIGKIISSIVSLTIGIIFFFTFFSLFSRFTLEFYPPLYGLDVLFKVFISIIPALIIFSILFSIFKNITHQTRRNVEAELKNVGLDEETIAAFRKLGLSPNMSYTQANMLFYQKVKEINENSKLALKDKERLLKELDKAFDKVTEYYKNK</sequence>
<evidence type="ECO:0000313" key="2">
    <source>
        <dbReference type="EMBL" id="SHH47004.1"/>
    </source>
</evidence>
<proteinExistence type="predicted"/>